<dbReference type="VEuPathDB" id="FungiDB:M747DRAFT_293683"/>
<evidence type="ECO:0000313" key="2">
    <source>
        <dbReference type="Proteomes" id="UP000253845"/>
    </source>
</evidence>
<evidence type="ECO:0000313" key="1">
    <source>
        <dbReference type="EMBL" id="RDH23243.1"/>
    </source>
</evidence>
<accession>A0A370CB68</accession>
<dbReference type="Proteomes" id="UP000253845">
    <property type="component" value="Unassembled WGS sequence"/>
</dbReference>
<organism evidence="1 2">
    <name type="scientific">Aspergillus niger ATCC 13496</name>
    <dbReference type="NCBI Taxonomy" id="1353008"/>
    <lineage>
        <taxon>Eukaryota</taxon>
        <taxon>Fungi</taxon>
        <taxon>Dikarya</taxon>
        <taxon>Ascomycota</taxon>
        <taxon>Pezizomycotina</taxon>
        <taxon>Eurotiomycetes</taxon>
        <taxon>Eurotiomycetidae</taxon>
        <taxon>Eurotiales</taxon>
        <taxon>Aspergillaceae</taxon>
        <taxon>Aspergillus</taxon>
        <taxon>Aspergillus subgen. Circumdati</taxon>
    </lineage>
</organism>
<dbReference type="AlphaFoldDB" id="A0A370CB68"/>
<name>A0A370CB68_ASPNG</name>
<proteinExistence type="predicted"/>
<sequence length="55" mass="5982">MAGNGIIQVLGTRPLRSRLAQLVVPRSGRTALALRSVAQGNQSFQRFTIGVFRSK</sequence>
<protein>
    <submittedName>
        <fullName evidence="1">Uncharacterized protein</fullName>
    </submittedName>
</protein>
<reference evidence="1 2" key="1">
    <citation type="submission" date="2018-07" db="EMBL/GenBank/DDBJ databases">
        <title>Section-level genome sequencing of Aspergillus section Nigri to investigate inter- and intra-species variation.</title>
        <authorList>
            <consortium name="DOE Joint Genome Institute"/>
            <person name="Vesth T.C."/>
            <person name="Nybo J.L."/>
            <person name="Theobald S."/>
            <person name="Frisvad J.C."/>
            <person name="Larsen T.O."/>
            <person name="Nielsen K.F."/>
            <person name="Hoof J.B."/>
            <person name="Brandl J."/>
            <person name="Salamov A."/>
            <person name="Riley R."/>
            <person name="Gladden J.M."/>
            <person name="Phatale P."/>
            <person name="Nielsen M.T."/>
            <person name="Lyhne E.K."/>
            <person name="Kogle M.E."/>
            <person name="Strasser K."/>
            <person name="McDonnell E."/>
            <person name="Barry K."/>
            <person name="Clum A."/>
            <person name="Chen C."/>
            <person name="Nolan M."/>
            <person name="Sandor L."/>
            <person name="Kuo A."/>
            <person name="Lipzen A."/>
            <person name="Hainaut M."/>
            <person name="Drula E."/>
            <person name="Tsang A."/>
            <person name="Magnuson J.K."/>
            <person name="Henrissat B."/>
            <person name="Wiebenga A."/>
            <person name="Simmons B.A."/>
            <person name="Makela M.R."/>
            <person name="De vries R.P."/>
            <person name="Grigoriev I.V."/>
            <person name="Mortensen U.H."/>
            <person name="Baker S.E."/>
            <person name="Andersen M.R."/>
        </authorList>
    </citation>
    <scope>NUCLEOTIDE SEQUENCE [LARGE SCALE GENOMIC DNA]</scope>
    <source>
        <strain evidence="1 2">ATCC 13496</strain>
    </source>
</reference>
<dbReference type="EMBL" id="KZ851905">
    <property type="protein sequence ID" value="RDH23243.1"/>
    <property type="molecule type" value="Genomic_DNA"/>
</dbReference>
<gene>
    <name evidence="1" type="ORF">M747DRAFT_293683</name>
</gene>